<organism evidence="2 3">
    <name type="scientific">Pelagibacter phage Eyrgjafa EXVC018P</name>
    <dbReference type="NCBI Taxonomy" id="2736227"/>
    <lineage>
        <taxon>Viruses</taxon>
        <taxon>Duplodnaviria</taxon>
        <taxon>Heunggongvirae</taxon>
        <taxon>Uroviricota</taxon>
        <taxon>Caudoviricetes</taxon>
        <taxon>Autographivirales</taxon>
        <taxon>Fussvirus</taxon>
        <taxon>Fussvirus Eyrgjafa EXVC018P</taxon>
    </lineage>
</organism>
<dbReference type="Proteomes" id="UP000594646">
    <property type="component" value="Genome"/>
</dbReference>
<feature type="region of interest" description="Disordered" evidence="1">
    <location>
        <begin position="505"/>
        <end position="614"/>
    </location>
</feature>
<feature type="compositionally biased region" description="Basic and acidic residues" evidence="1">
    <location>
        <begin position="553"/>
        <end position="566"/>
    </location>
</feature>
<name>A0A7S5Y942_9CAUD</name>
<keyword evidence="3" id="KW-1185">Reference proteome</keyword>
<protein>
    <submittedName>
        <fullName evidence="2">Uncharacterized protein</fullName>
    </submittedName>
</protein>
<sequence>MGRKKTELNLQAELPEVRSTDFNLFYKPEQAPVDKSVDIFTKSLDNFINGAGTGMVLSAEKKQKEINEAEALKQFNDNRTGFNKAVENGEIPKEANPYFQEKYKELTLNKKANEFKANIYQRYAEQNVLDQPDPQAFDKFYNDELKKFLTENNLGAFDALQLEKGFFSETSKTRNSLFNTHVQSQMSKIGEDYKLGFKESIQGKFDKNRTNEEIGADISAFVQDAVTNGLGKTTAQKYLLESLKEYAETTGDLEFAEGLLRDLPNHLKLGTDALGNVKGLQNDFDAIKEKIDDRILQRDKDENTKLQLQESNDILEASEFADKYDTLSEALEDPEVKKFSRNKYSKLLKEYEEREVEFDSTTQPYISDEVYKLLEQNKYAEAQEYINKNRGDITSNDFYKFKDEINSFKFAEKDGLLASGYYKHWYKEIEGLTGTTNKQKFGVDNSKIDALEHKMFEAQMKVWLKNHPIDSFDNPSDRKEAFEKHVKSEYEKVLEKALTSNITLDDGTITTDGESNTPIIEDGKKKKIKANKEDLTSSVEEPVKKKSRKERRNTKPVDPDLTKDMTEVVIVPEGLTGNKLRKFRRDNPNSMSQEEYDRIVQKQTANQTAQLGSE</sequence>
<feature type="compositionally biased region" description="Polar residues" evidence="1">
    <location>
        <begin position="601"/>
        <end position="614"/>
    </location>
</feature>
<reference evidence="3" key="1">
    <citation type="submission" date="2020-04" db="EMBL/GenBank/DDBJ databases">
        <title>Efficient Dilution-to-Extinction isolation of novel virus-host model systems for fastidious heterotrophic bacteria.</title>
        <authorList>
            <person name="Buchholz H.H."/>
            <person name="Temperton B."/>
            <person name="Michelsen M."/>
            <person name="Allen M."/>
        </authorList>
    </citation>
    <scope>NUCLEOTIDE SEQUENCE [LARGE SCALE GENOMIC DNA]</scope>
</reference>
<evidence type="ECO:0000313" key="2">
    <source>
        <dbReference type="EMBL" id="QLF88169.1"/>
    </source>
</evidence>
<proteinExistence type="predicted"/>
<evidence type="ECO:0000256" key="1">
    <source>
        <dbReference type="SAM" id="MobiDB-lite"/>
    </source>
</evidence>
<dbReference type="EMBL" id="MT375523">
    <property type="protein sequence ID" value="QLF88169.1"/>
    <property type="molecule type" value="Genomic_DNA"/>
</dbReference>
<accession>A0A7S5Y942</accession>
<evidence type="ECO:0000313" key="3">
    <source>
        <dbReference type="Proteomes" id="UP000594646"/>
    </source>
</evidence>
<gene>
    <name evidence="2" type="ORF">Eyrgjafa_gp_23</name>
</gene>